<dbReference type="SMART" id="SM00173">
    <property type="entry name" value="RAS"/>
    <property type="match status" value="1"/>
</dbReference>
<protein>
    <submittedName>
        <fullName evidence="3">Ras-related protein Rab-43</fullName>
    </submittedName>
</protein>
<organism evidence="3 4">
    <name type="scientific">Tritrichomonas foetus</name>
    <dbReference type="NCBI Taxonomy" id="1144522"/>
    <lineage>
        <taxon>Eukaryota</taxon>
        <taxon>Metamonada</taxon>
        <taxon>Parabasalia</taxon>
        <taxon>Tritrichomonadida</taxon>
        <taxon>Tritrichomonadidae</taxon>
        <taxon>Tritrichomonas</taxon>
    </lineage>
</organism>
<dbReference type="GO" id="GO:0005525">
    <property type="term" value="F:GTP binding"/>
    <property type="evidence" value="ECO:0007669"/>
    <property type="project" value="InterPro"/>
</dbReference>
<dbReference type="VEuPathDB" id="TrichDB:TRFO_24287"/>
<dbReference type="EMBL" id="MLAK01000695">
    <property type="protein sequence ID" value="OHT07470.1"/>
    <property type="molecule type" value="Genomic_DNA"/>
</dbReference>
<dbReference type="GeneID" id="94838371"/>
<feature type="region of interest" description="Disordered" evidence="2">
    <location>
        <begin position="190"/>
        <end position="209"/>
    </location>
</feature>
<dbReference type="PROSITE" id="PS51421">
    <property type="entry name" value="RAS"/>
    <property type="match status" value="1"/>
</dbReference>
<dbReference type="SMART" id="SM00174">
    <property type="entry name" value="RHO"/>
    <property type="match status" value="1"/>
</dbReference>
<dbReference type="NCBIfam" id="TIGR00231">
    <property type="entry name" value="small_GTP"/>
    <property type="match status" value="1"/>
</dbReference>
<dbReference type="RefSeq" id="XP_068360606.1">
    <property type="nucleotide sequence ID" value="XM_068503667.1"/>
</dbReference>
<keyword evidence="1" id="KW-0547">Nucleotide-binding</keyword>
<dbReference type="Gene3D" id="3.40.50.300">
    <property type="entry name" value="P-loop containing nucleotide triphosphate hydrolases"/>
    <property type="match status" value="1"/>
</dbReference>
<dbReference type="InterPro" id="IPR001806">
    <property type="entry name" value="Small_GTPase"/>
</dbReference>
<proteinExistence type="predicted"/>
<keyword evidence="4" id="KW-1185">Reference proteome</keyword>
<evidence type="ECO:0000313" key="4">
    <source>
        <dbReference type="Proteomes" id="UP000179807"/>
    </source>
</evidence>
<dbReference type="AlphaFoldDB" id="A0A1J4KCU8"/>
<dbReference type="PRINTS" id="PR00449">
    <property type="entry name" value="RASTRNSFRMNG"/>
</dbReference>
<dbReference type="Proteomes" id="UP000179807">
    <property type="component" value="Unassembled WGS sequence"/>
</dbReference>
<dbReference type="CDD" id="cd00154">
    <property type="entry name" value="Rab"/>
    <property type="match status" value="1"/>
</dbReference>
<dbReference type="FunFam" id="3.40.50.300:FF:000808">
    <property type="entry name" value="Small GTP-binding protein, putative"/>
    <property type="match status" value="1"/>
</dbReference>
<dbReference type="InterPro" id="IPR005225">
    <property type="entry name" value="Small_GTP-bd"/>
</dbReference>
<dbReference type="SUPFAM" id="SSF52540">
    <property type="entry name" value="P-loop containing nucleoside triphosphate hydrolases"/>
    <property type="match status" value="1"/>
</dbReference>
<gene>
    <name evidence="3" type="primary">RAB43</name>
    <name evidence="3" type="ORF">TRFO_24287</name>
</gene>
<dbReference type="GO" id="GO:0003924">
    <property type="term" value="F:GTPase activity"/>
    <property type="evidence" value="ECO:0007669"/>
    <property type="project" value="InterPro"/>
</dbReference>
<evidence type="ECO:0000256" key="2">
    <source>
        <dbReference type="SAM" id="MobiDB-lite"/>
    </source>
</evidence>
<dbReference type="InterPro" id="IPR027417">
    <property type="entry name" value="P-loop_NTPase"/>
</dbReference>
<evidence type="ECO:0000256" key="1">
    <source>
        <dbReference type="ARBA" id="ARBA00022741"/>
    </source>
</evidence>
<dbReference type="PANTHER" id="PTHR47978">
    <property type="match status" value="1"/>
</dbReference>
<comment type="caution">
    <text evidence="3">The sequence shown here is derived from an EMBL/GenBank/DDBJ whole genome shotgun (WGS) entry which is preliminary data.</text>
</comment>
<evidence type="ECO:0000313" key="3">
    <source>
        <dbReference type="EMBL" id="OHT07470.1"/>
    </source>
</evidence>
<reference evidence="3" key="1">
    <citation type="submission" date="2016-10" db="EMBL/GenBank/DDBJ databases">
        <authorList>
            <person name="Benchimol M."/>
            <person name="Almeida L.G."/>
            <person name="Vasconcelos A.T."/>
            <person name="Perreira-Neves A."/>
            <person name="Rosa I.A."/>
            <person name="Tasca T."/>
            <person name="Bogo M.R."/>
            <person name="de Souza W."/>
        </authorList>
    </citation>
    <scope>NUCLEOTIDE SEQUENCE [LARGE SCALE GENOMIC DNA]</scope>
    <source>
        <strain evidence="3">K</strain>
    </source>
</reference>
<dbReference type="Pfam" id="PF00071">
    <property type="entry name" value="Ras"/>
    <property type="match status" value="1"/>
</dbReference>
<dbReference type="PROSITE" id="PS51420">
    <property type="entry name" value="RHO"/>
    <property type="match status" value="1"/>
</dbReference>
<name>A0A1J4KCU8_9EUKA</name>
<sequence>MTSEALKFKAVLIGDSTVGKTALFQRLESDTFEESHIPTVGGSYSRISITSSTQCVFDIGLWDTAGQERFRNVVPMYFQNANIILVVYDITNRESYDNIGSWIELANQKAPANTKLILIGNKSDLDDIRAISLSEMQDTRDHFKFFGAVETSALNGRGVDILLSIIEDACESEIANTKPQGISQPSEIKITNESGGQQNNSNQKKACDC</sequence>
<dbReference type="OrthoDB" id="63533at2759"/>
<feature type="compositionally biased region" description="Low complexity" evidence="2">
    <location>
        <begin position="194"/>
        <end position="209"/>
    </location>
</feature>
<dbReference type="SMART" id="SM00175">
    <property type="entry name" value="RAB"/>
    <property type="match status" value="1"/>
</dbReference>
<dbReference type="PROSITE" id="PS51419">
    <property type="entry name" value="RAB"/>
    <property type="match status" value="1"/>
</dbReference>
<accession>A0A1J4KCU8</accession>